<gene>
    <name evidence="1" type="ORF">HQ603_03630</name>
</gene>
<evidence type="ECO:0000313" key="2">
    <source>
        <dbReference type="Proteomes" id="UP000825228"/>
    </source>
</evidence>
<organism evidence="1 2">
    <name type="scientific">Rhodococcoides corynebacterioides</name>
    <dbReference type="NCBI Taxonomy" id="53972"/>
    <lineage>
        <taxon>Bacteria</taxon>
        <taxon>Bacillati</taxon>
        <taxon>Actinomycetota</taxon>
        <taxon>Actinomycetes</taxon>
        <taxon>Mycobacteriales</taxon>
        <taxon>Nocardiaceae</taxon>
        <taxon>Rhodococcoides</taxon>
    </lineage>
</organism>
<keyword evidence="2" id="KW-1185">Reference proteome</keyword>
<accession>A0ABS7P1S7</accession>
<evidence type="ECO:0000313" key="1">
    <source>
        <dbReference type="EMBL" id="MBY6365842.1"/>
    </source>
</evidence>
<name>A0ABS7P1S7_9NOCA</name>
<dbReference type="Proteomes" id="UP000825228">
    <property type="component" value="Unassembled WGS sequence"/>
</dbReference>
<dbReference type="Pfam" id="PF10824">
    <property type="entry name" value="T7SS_ESX_EspC"/>
    <property type="match status" value="1"/>
</dbReference>
<dbReference type="RefSeq" id="WP_222682938.1">
    <property type="nucleotide sequence ID" value="NZ_JABUBT010000017.1"/>
</dbReference>
<sequence length="100" mass="9776">MTTPDVHVDPEYLPTLATSLHGTAAVVSDAAAAGRAAAVVGPALGPIGGAFAALFGAAVERHCAALGSLADVVDTVGTSVLSASRTYREGDDATAADLRG</sequence>
<reference evidence="1 2" key="1">
    <citation type="submission" date="2020-06" db="EMBL/GenBank/DDBJ databases">
        <title>Taxonomy, biology and ecology of Rhodococcus bacteria occurring in California pistachio and other woody hosts as revealed by genome sequence analyses.</title>
        <authorList>
            <person name="Gai Y."/>
            <person name="Riely B."/>
        </authorList>
    </citation>
    <scope>NUCLEOTIDE SEQUENCE [LARGE SCALE GENOMIC DNA]</scope>
    <source>
        <strain evidence="1 2">BP-281</strain>
    </source>
</reference>
<dbReference type="EMBL" id="JABUBU010000001">
    <property type="protein sequence ID" value="MBY6365842.1"/>
    <property type="molecule type" value="Genomic_DNA"/>
</dbReference>
<dbReference type="Gene3D" id="1.10.287.850">
    <property type="entry name" value="HP0062-like domain"/>
    <property type="match status" value="1"/>
</dbReference>
<protein>
    <submittedName>
        <fullName evidence="1">PE domain-containing protein</fullName>
    </submittedName>
</protein>
<comment type="caution">
    <text evidence="1">The sequence shown here is derived from an EMBL/GenBank/DDBJ whole genome shotgun (WGS) entry which is preliminary data.</text>
</comment>
<proteinExistence type="predicted"/>
<dbReference type="InterPro" id="IPR022536">
    <property type="entry name" value="EspC"/>
</dbReference>